<evidence type="ECO:0000256" key="4">
    <source>
        <dbReference type="ARBA" id="ARBA00022729"/>
    </source>
</evidence>
<evidence type="ECO:0000313" key="10">
    <source>
        <dbReference type="EMBL" id="KAJ4150130.1"/>
    </source>
</evidence>
<dbReference type="SMART" id="SM00812">
    <property type="entry name" value="Alpha_L_fucos"/>
    <property type="match status" value="1"/>
</dbReference>
<evidence type="ECO:0000256" key="5">
    <source>
        <dbReference type="ARBA" id="ARBA00022801"/>
    </source>
</evidence>
<dbReference type="PANTHER" id="PTHR10030">
    <property type="entry name" value="ALPHA-L-FUCOSIDASE"/>
    <property type="match status" value="1"/>
</dbReference>
<evidence type="ECO:0000256" key="1">
    <source>
        <dbReference type="ARBA" id="ARBA00004071"/>
    </source>
</evidence>
<keyword evidence="4 8" id="KW-0732">Signal</keyword>
<feature type="domain" description="Glycoside hydrolase family 29 N-terminal" evidence="9">
    <location>
        <begin position="152"/>
        <end position="504"/>
    </location>
</feature>
<dbReference type="KEGG" id="amus:LMH87_010895"/>
<reference evidence="10" key="1">
    <citation type="journal article" date="2023" name="Access Microbiol">
        <title>De-novo genome assembly for Akanthomyces muscarius, a biocontrol agent of insect agricultural pests.</title>
        <authorList>
            <person name="Erdos Z."/>
            <person name="Studholme D.J."/>
            <person name="Raymond B."/>
            <person name="Sharma M."/>
        </authorList>
    </citation>
    <scope>NUCLEOTIDE SEQUENCE</scope>
    <source>
        <strain evidence="10">Ve6</strain>
    </source>
</reference>
<dbReference type="InterPro" id="IPR016286">
    <property type="entry name" value="FUC_metazoa-typ"/>
</dbReference>
<dbReference type="Pfam" id="PF01120">
    <property type="entry name" value="Alpha_L_fucos"/>
    <property type="match status" value="1"/>
</dbReference>
<feature type="region of interest" description="Disordered" evidence="7">
    <location>
        <begin position="412"/>
        <end position="431"/>
    </location>
</feature>
<evidence type="ECO:0000256" key="2">
    <source>
        <dbReference type="ARBA" id="ARBA00007951"/>
    </source>
</evidence>
<dbReference type="Gene3D" id="3.20.20.80">
    <property type="entry name" value="Glycosidases"/>
    <property type="match status" value="1"/>
</dbReference>
<dbReference type="EMBL" id="JAJHUN010000009">
    <property type="protein sequence ID" value="KAJ4150130.1"/>
    <property type="molecule type" value="Genomic_DNA"/>
</dbReference>
<protein>
    <recommendedName>
        <fullName evidence="3">alpha-L-fucosidase</fullName>
        <ecNumber evidence="3">3.2.1.51</ecNumber>
    </recommendedName>
</protein>
<evidence type="ECO:0000313" key="11">
    <source>
        <dbReference type="Proteomes" id="UP001144673"/>
    </source>
</evidence>
<evidence type="ECO:0000256" key="3">
    <source>
        <dbReference type="ARBA" id="ARBA00012662"/>
    </source>
</evidence>
<comment type="function">
    <text evidence="1">Alpha-L-fucosidase is responsible for hydrolyzing the alpha-1,6-linked fucose joined to the reducing-end N-acetylglucosamine of the carbohydrate moieties of glycoproteins.</text>
</comment>
<comment type="similarity">
    <text evidence="2">Belongs to the glycosyl hydrolase 29 family.</text>
</comment>
<dbReference type="AlphaFoldDB" id="A0A9W8Q8N8"/>
<gene>
    <name evidence="10" type="ORF">LMH87_010895</name>
</gene>
<dbReference type="SUPFAM" id="SSF51445">
    <property type="entry name" value="(Trans)glycosidases"/>
    <property type="match status" value="1"/>
</dbReference>
<dbReference type="GO" id="GO:0016139">
    <property type="term" value="P:glycoside catabolic process"/>
    <property type="evidence" value="ECO:0007669"/>
    <property type="project" value="TreeGrafter"/>
</dbReference>
<evidence type="ECO:0000259" key="9">
    <source>
        <dbReference type="Pfam" id="PF01120"/>
    </source>
</evidence>
<dbReference type="InterPro" id="IPR057739">
    <property type="entry name" value="Glyco_hydro_29_N"/>
</dbReference>
<dbReference type="InterPro" id="IPR000933">
    <property type="entry name" value="Glyco_hydro_29"/>
</dbReference>
<feature type="signal peptide" evidence="8">
    <location>
        <begin position="1"/>
        <end position="20"/>
    </location>
</feature>
<dbReference type="Proteomes" id="UP001144673">
    <property type="component" value="Chromosome 4"/>
</dbReference>
<dbReference type="EC" id="3.2.1.51" evidence="3"/>
<dbReference type="GO" id="GO:0006004">
    <property type="term" value="P:fucose metabolic process"/>
    <property type="evidence" value="ECO:0007669"/>
    <property type="project" value="InterPro"/>
</dbReference>
<sequence length="603" mass="66343">MVAIMHWLASIAVAASVASALPSAEDEAQSLWFGDAPTISVVSPNLTTKWFDGSDYVQVVELFVQNTDKSKFLTKSHNLKVTIDSPSLDTVIPGAVHRLAPGQRALVQVGVKNKAGVQAGAQCSGKATAAAGPHGKQTTASAALSGACGIADFDNTAESLLTHRTPDWFDKIKYGIFIHWGLYSVPAYGNTGKNENYAEWYWKWQHDPNDKTATYQYHLDTYGKNVNYDDFAANFTGKNFDPKDWVDLFADAGAQYFVPTTKHHDGFALFNFSSSISRRSTVHYGPRRDFIGELFAAARQHQPHLRRGTYFSLPEWYNPKYKQGGSFAGGPPTNPYTGATLDYTGYVDVDDFVADIQAPQMEALAYAYDTEILWCDIGGPNQSADVMSKWINWARQQGRQVSYNSRCGLKGDFDTPEYDPNPTHPLDRKWESSRGMDPHSYGYNHVIPDSQYMTGEEIVKTLVDIVANNGNFLLDIGPKGDGAIPAVMQTNLRDAGAWIRAHGEAIYGTTYWSVTAGADPWRYTATADAFYMHHVGEPAGKVLTVPDPVPFLPGDRLTAVGGAAHGTKIGSTWNGPGTLKLVLPQSVLDGDKYIWTFKIEYVR</sequence>
<accession>A0A9W8Q8N8</accession>
<keyword evidence="11" id="KW-1185">Reference proteome</keyword>
<proteinExistence type="inferred from homology"/>
<dbReference type="RefSeq" id="XP_056051844.1">
    <property type="nucleotide sequence ID" value="XM_056199945.1"/>
</dbReference>
<evidence type="ECO:0000256" key="7">
    <source>
        <dbReference type="SAM" id="MobiDB-lite"/>
    </source>
</evidence>
<evidence type="ECO:0000256" key="6">
    <source>
        <dbReference type="ARBA" id="ARBA00023295"/>
    </source>
</evidence>
<evidence type="ECO:0000256" key="8">
    <source>
        <dbReference type="SAM" id="SignalP"/>
    </source>
</evidence>
<comment type="caution">
    <text evidence="10">The sequence shown here is derived from an EMBL/GenBank/DDBJ whole genome shotgun (WGS) entry which is preliminary data.</text>
</comment>
<dbReference type="GeneID" id="80898054"/>
<keyword evidence="5" id="KW-0378">Hydrolase</keyword>
<dbReference type="PRINTS" id="PR00741">
    <property type="entry name" value="GLHYDRLASE29"/>
</dbReference>
<name>A0A9W8Q8N8_AKAMU</name>
<dbReference type="PANTHER" id="PTHR10030:SF37">
    <property type="entry name" value="ALPHA-L-FUCOSIDASE-RELATED"/>
    <property type="match status" value="1"/>
</dbReference>
<keyword evidence="6" id="KW-0326">Glycosidase</keyword>
<dbReference type="GO" id="GO:0004560">
    <property type="term" value="F:alpha-L-fucosidase activity"/>
    <property type="evidence" value="ECO:0007669"/>
    <property type="project" value="UniProtKB-EC"/>
</dbReference>
<organism evidence="10 11">
    <name type="scientific">Akanthomyces muscarius</name>
    <name type="common">Entomopathogenic fungus</name>
    <name type="synonym">Lecanicillium muscarium</name>
    <dbReference type="NCBI Taxonomy" id="2231603"/>
    <lineage>
        <taxon>Eukaryota</taxon>
        <taxon>Fungi</taxon>
        <taxon>Dikarya</taxon>
        <taxon>Ascomycota</taxon>
        <taxon>Pezizomycotina</taxon>
        <taxon>Sordariomycetes</taxon>
        <taxon>Hypocreomycetidae</taxon>
        <taxon>Hypocreales</taxon>
        <taxon>Cordycipitaceae</taxon>
        <taxon>Akanthomyces</taxon>
    </lineage>
</organism>
<dbReference type="InterPro" id="IPR017853">
    <property type="entry name" value="GH"/>
</dbReference>
<feature type="chain" id="PRO_5040737656" description="alpha-L-fucosidase" evidence="8">
    <location>
        <begin position="21"/>
        <end position="603"/>
    </location>
</feature>